<name>A0ABT7UIU9_9FIRM</name>
<proteinExistence type="predicted"/>
<reference evidence="2" key="1">
    <citation type="submission" date="2023-06" db="EMBL/GenBank/DDBJ databases">
        <title>Identification and characterization of horizontal gene transfer across gut microbiota members of farm animals based on homology search.</title>
        <authorList>
            <person name="Zeman M."/>
            <person name="Kubasova T."/>
            <person name="Jahodarova E."/>
            <person name="Nykrynova M."/>
            <person name="Rychlik I."/>
        </authorList>
    </citation>
    <scope>NUCLEOTIDE SEQUENCE [LARGE SCALE GENOMIC DNA]</scope>
    <source>
        <strain evidence="2">ET341</strain>
    </source>
</reference>
<dbReference type="Gene3D" id="3.40.190.10">
    <property type="entry name" value="Periplasmic binding protein-like II"/>
    <property type="match status" value="2"/>
</dbReference>
<protein>
    <submittedName>
        <fullName evidence="1">Uncharacterized protein</fullName>
    </submittedName>
</protein>
<gene>
    <name evidence="1" type="ORF">QUV98_07090</name>
</gene>
<accession>A0ABT7UIU9</accession>
<comment type="caution">
    <text evidence="1">The sequence shown here is derived from an EMBL/GenBank/DDBJ whole genome shotgun (WGS) entry which is preliminary data.</text>
</comment>
<dbReference type="RefSeq" id="WP_191492603.1">
    <property type="nucleotide sequence ID" value="NZ_JAUDCK010000022.1"/>
</dbReference>
<evidence type="ECO:0000313" key="2">
    <source>
        <dbReference type="Proteomes" id="UP001529275"/>
    </source>
</evidence>
<dbReference type="PROSITE" id="PS51257">
    <property type="entry name" value="PROKAR_LIPOPROTEIN"/>
    <property type="match status" value="1"/>
</dbReference>
<evidence type="ECO:0000313" key="1">
    <source>
        <dbReference type="EMBL" id="MDM8196075.1"/>
    </source>
</evidence>
<dbReference type="EMBL" id="JAUDCK010000022">
    <property type="protein sequence ID" value="MDM8196075.1"/>
    <property type="molecule type" value="Genomic_DNA"/>
</dbReference>
<dbReference type="Proteomes" id="UP001529275">
    <property type="component" value="Unassembled WGS sequence"/>
</dbReference>
<organism evidence="1 2">
    <name type="scientific">Massilimicrobiota timonensis</name>
    <dbReference type="NCBI Taxonomy" id="1776392"/>
    <lineage>
        <taxon>Bacteria</taxon>
        <taxon>Bacillati</taxon>
        <taxon>Bacillota</taxon>
        <taxon>Erysipelotrichia</taxon>
        <taxon>Erysipelotrichales</taxon>
        <taxon>Erysipelotrichaceae</taxon>
        <taxon>Massilimicrobiota</taxon>
    </lineage>
</organism>
<keyword evidence="2" id="KW-1185">Reference proteome</keyword>
<sequence length="292" mass="32225">MKKLMNICLCMMTSLLMVGCHQERSAVHILCPTGAPSLALVGEYENITKDGNIQLVDGTDQLIAELTKADSEYDIIIAPINLGTQLIAKGQTDYRLQSVLTWGNLYYVGTSQDALEKTGELALFGEGAVPQKIVETVDIQTQLEPHYYSSATLVQQKLLSGQVEVGMLAEPLASATIAKAKQSGMNLSVLVDLQKEYGTQGYPQAAMFVKEGYQNDELFQAIQDFTENNYPDLKEKLESIGIDQLGLPSVDITVASIERQNVHYVEAHQCEDEIKQFLELFNITYSSDMLVS</sequence>